<name>A0A4R3RHI9_9HYPH</name>
<evidence type="ECO:0000313" key="1">
    <source>
        <dbReference type="EMBL" id="TCU33897.1"/>
    </source>
</evidence>
<gene>
    <name evidence="1" type="ORF">EV129_114139</name>
</gene>
<reference evidence="1 2" key="1">
    <citation type="submission" date="2019-03" db="EMBL/GenBank/DDBJ databases">
        <title>Genomic Encyclopedia of Type Strains, Phase IV (KMG-V): Genome sequencing to study the core and pangenomes of soil and plant-associated prokaryotes.</title>
        <authorList>
            <person name="Whitman W."/>
        </authorList>
    </citation>
    <scope>NUCLEOTIDE SEQUENCE [LARGE SCALE GENOMIC DNA]</scope>
    <source>
        <strain evidence="1 2">IE4868</strain>
    </source>
</reference>
<organism evidence="1 2">
    <name type="scientific">Rhizobium azibense</name>
    <dbReference type="NCBI Taxonomy" id="1136135"/>
    <lineage>
        <taxon>Bacteria</taxon>
        <taxon>Pseudomonadati</taxon>
        <taxon>Pseudomonadota</taxon>
        <taxon>Alphaproteobacteria</taxon>
        <taxon>Hyphomicrobiales</taxon>
        <taxon>Rhizobiaceae</taxon>
        <taxon>Rhizobium/Agrobacterium group</taxon>
        <taxon>Rhizobium</taxon>
    </lineage>
</organism>
<dbReference type="AlphaFoldDB" id="A0A4R3RHI9"/>
<dbReference type="RefSeq" id="WP_074064674.1">
    <property type="nucleotide sequence ID" value="NZ_SMBK01000014.1"/>
</dbReference>
<accession>A0A4R3RHI9</accession>
<dbReference type="EMBL" id="SMBK01000014">
    <property type="protein sequence ID" value="TCU33897.1"/>
    <property type="molecule type" value="Genomic_DNA"/>
</dbReference>
<sequence length="130" mass="13860">MIPQWLAFLNRTHPPGAVTNFSAAAFELTAAINLRLALRLVKPTAECLARAEEVYERTKLYGELREAGSGSTVNAERQLANALEMLTAEMHAASASVEAFINSDDHLGSGSRAGPKSDAQVVVHGLNATI</sequence>
<protein>
    <submittedName>
        <fullName evidence="1">Uncharacterized protein</fullName>
    </submittedName>
</protein>
<dbReference type="Proteomes" id="UP000295507">
    <property type="component" value="Unassembled WGS sequence"/>
</dbReference>
<comment type="caution">
    <text evidence="1">The sequence shown here is derived from an EMBL/GenBank/DDBJ whole genome shotgun (WGS) entry which is preliminary data.</text>
</comment>
<evidence type="ECO:0000313" key="2">
    <source>
        <dbReference type="Proteomes" id="UP000295507"/>
    </source>
</evidence>
<proteinExistence type="predicted"/>